<dbReference type="PANTHER" id="PTHR11879">
    <property type="entry name" value="ASPARTATE AMINOTRANSFERASE"/>
    <property type="match status" value="1"/>
</dbReference>
<dbReference type="SUPFAM" id="SSF53383">
    <property type="entry name" value="PLP-dependent transferases"/>
    <property type="match status" value="1"/>
</dbReference>
<sequence>MFSFTGLTPAQVDNLVKKHKIFLLKNGSISVCGLNTKNVEYVAKANDDDMRNVFFRSPRRDDDLCELD</sequence>
<dbReference type="GO" id="GO:0005829">
    <property type="term" value="C:cytosol"/>
    <property type="evidence" value="ECO:0007669"/>
    <property type="project" value="TreeGrafter"/>
</dbReference>
<evidence type="ECO:0000256" key="4">
    <source>
        <dbReference type="ARBA" id="ARBA00022679"/>
    </source>
</evidence>
<dbReference type="GO" id="GO:0004069">
    <property type="term" value="F:L-aspartate:2-oxoglutarate aminotransferase activity"/>
    <property type="evidence" value="ECO:0007669"/>
    <property type="project" value="TreeGrafter"/>
</dbReference>
<evidence type="ECO:0000256" key="1">
    <source>
        <dbReference type="ARBA" id="ARBA00001933"/>
    </source>
</evidence>
<gene>
    <name evidence="6" type="ORF">HPBE_LOCUS14942</name>
</gene>
<dbReference type="Proteomes" id="UP000050761">
    <property type="component" value="Unassembled WGS sequence"/>
</dbReference>
<evidence type="ECO:0000256" key="2">
    <source>
        <dbReference type="ARBA" id="ARBA00011738"/>
    </source>
</evidence>
<protein>
    <submittedName>
        <fullName evidence="8">DUF4224 domain-containing protein</fullName>
    </submittedName>
</protein>
<dbReference type="Gene3D" id="3.90.1150.10">
    <property type="entry name" value="Aspartate Aminotransferase, domain 1"/>
    <property type="match status" value="1"/>
</dbReference>
<keyword evidence="7" id="KW-1185">Reference proteome</keyword>
<evidence type="ECO:0000313" key="8">
    <source>
        <dbReference type="WBParaSite" id="HPBE_0001494101-mRNA-1"/>
    </source>
</evidence>
<evidence type="ECO:0000256" key="3">
    <source>
        <dbReference type="ARBA" id="ARBA00022576"/>
    </source>
</evidence>
<dbReference type="InterPro" id="IPR000796">
    <property type="entry name" value="Asp_trans"/>
</dbReference>
<organism evidence="7 8">
    <name type="scientific">Heligmosomoides polygyrus</name>
    <name type="common">Parasitic roundworm</name>
    <dbReference type="NCBI Taxonomy" id="6339"/>
    <lineage>
        <taxon>Eukaryota</taxon>
        <taxon>Metazoa</taxon>
        <taxon>Ecdysozoa</taxon>
        <taxon>Nematoda</taxon>
        <taxon>Chromadorea</taxon>
        <taxon>Rhabditida</taxon>
        <taxon>Rhabditina</taxon>
        <taxon>Rhabditomorpha</taxon>
        <taxon>Strongyloidea</taxon>
        <taxon>Heligmosomidae</taxon>
        <taxon>Heligmosomoides</taxon>
    </lineage>
</organism>
<reference evidence="8" key="2">
    <citation type="submission" date="2019-09" db="UniProtKB">
        <authorList>
            <consortium name="WormBaseParasite"/>
        </authorList>
    </citation>
    <scope>IDENTIFICATION</scope>
</reference>
<comment type="subunit">
    <text evidence="2">Homodimer.</text>
</comment>
<dbReference type="AlphaFoldDB" id="A0A183G195"/>
<keyword evidence="5" id="KW-0663">Pyridoxal phosphate</keyword>
<name>A0A183G195_HELPZ</name>
<dbReference type="PANTHER" id="PTHR11879:SF55">
    <property type="entry name" value="GLUTAMATE OXALOACETATE TRANSAMINASE 1, ISOFORM B"/>
    <property type="match status" value="1"/>
</dbReference>
<keyword evidence="3" id="KW-0032">Aminotransferase</keyword>
<accession>A0A183G195</accession>
<accession>A0A3P7ZNQ5</accession>
<dbReference type="InterPro" id="IPR015422">
    <property type="entry name" value="PyrdxlP-dep_Trfase_small"/>
</dbReference>
<evidence type="ECO:0000313" key="6">
    <source>
        <dbReference type="EMBL" id="VDP01301.1"/>
    </source>
</evidence>
<dbReference type="InterPro" id="IPR015424">
    <property type="entry name" value="PyrdxlP-dep_Trfase"/>
</dbReference>
<proteinExistence type="predicted"/>
<evidence type="ECO:0000313" key="7">
    <source>
        <dbReference type="Proteomes" id="UP000050761"/>
    </source>
</evidence>
<comment type="cofactor">
    <cofactor evidence="1">
        <name>pyridoxal 5'-phosphate</name>
        <dbReference type="ChEBI" id="CHEBI:597326"/>
    </cofactor>
</comment>
<reference evidence="6 7" key="1">
    <citation type="submission" date="2018-11" db="EMBL/GenBank/DDBJ databases">
        <authorList>
            <consortium name="Pathogen Informatics"/>
        </authorList>
    </citation>
    <scope>NUCLEOTIDE SEQUENCE [LARGE SCALE GENOMIC DNA]</scope>
</reference>
<evidence type="ECO:0000256" key="5">
    <source>
        <dbReference type="ARBA" id="ARBA00022898"/>
    </source>
</evidence>
<dbReference type="OrthoDB" id="5816689at2759"/>
<keyword evidence="4" id="KW-0808">Transferase</keyword>
<dbReference type="WBParaSite" id="HPBE_0001494101-mRNA-1">
    <property type="protein sequence ID" value="HPBE_0001494101-mRNA-1"/>
    <property type="gene ID" value="HPBE_0001494101"/>
</dbReference>
<dbReference type="GO" id="GO:0006532">
    <property type="term" value="P:aspartate biosynthetic process"/>
    <property type="evidence" value="ECO:0007669"/>
    <property type="project" value="TreeGrafter"/>
</dbReference>
<dbReference type="EMBL" id="UZAH01028615">
    <property type="protein sequence ID" value="VDP01301.1"/>
    <property type="molecule type" value="Genomic_DNA"/>
</dbReference>